<dbReference type="InterPro" id="IPR011048">
    <property type="entry name" value="Haem_d1_sf"/>
</dbReference>
<reference evidence="4 5" key="1">
    <citation type="submission" date="2020-05" db="EMBL/GenBank/DDBJ databases">
        <authorList>
            <person name="Khan S.A."/>
            <person name="Jeon C.O."/>
            <person name="Chun B.H."/>
        </authorList>
    </citation>
    <scope>NUCLEOTIDE SEQUENCE [LARGE SCALE GENOMIC DNA]</scope>
    <source>
        <strain evidence="4 5">S1162</strain>
    </source>
</reference>
<accession>A0ABX1W4U5</accession>
<evidence type="ECO:0000313" key="4">
    <source>
        <dbReference type="EMBL" id="NNU33300.1"/>
    </source>
</evidence>
<gene>
    <name evidence="4" type="ORF">HK413_02355</name>
</gene>
<dbReference type="Gene3D" id="2.130.10.10">
    <property type="entry name" value="YVTN repeat-like/Quinoprotein amine dehydrogenase"/>
    <property type="match status" value="1"/>
</dbReference>
<evidence type="ECO:0000256" key="2">
    <source>
        <dbReference type="ARBA" id="ARBA00022526"/>
    </source>
</evidence>
<evidence type="ECO:0000256" key="3">
    <source>
        <dbReference type="SAM" id="SignalP"/>
    </source>
</evidence>
<sequence>MRRRLLIALLLLPLFCLAQDKTAKLYDLVIGTRTHGASDGIYVYRFDAATGKIIYLNHVGGIADPTFLCISNNKKFVYAVSDKATGSGGVYAYKFDAATGQLDSINNQPAFGGPLYVSVDKAQKNLFVANYRGGVLSVYPINTDGSLGTASQVIQDIGSSINRLRQEGPHVHTTFLSPDEKYLLSTDLGTDKLNIYRYNPAGSPVLTPGPVPFVSGNPGYGPRHIDISADGKFIYMLQELTGTVTVYRFNRGRPVELQIKSMVVDNFRGNIRRQIFIYRRMAGFYTPLIADRPMKLYSSR</sequence>
<comment type="caution">
    <text evidence="4">The sequence shown here is derived from an EMBL/GenBank/DDBJ whole genome shotgun (WGS) entry which is preliminary data.</text>
</comment>
<name>A0ABX1W4U5_9SPHI</name>
<evidence type="ECO:0000313" key="5">
    <source>
        <dbReference type="Proteomes" id="UP000566071"/>
    </source>
</evidence>
<comment type="similarity">
    <text evidence="1">Belongs to the cycloisomerase 2 family.</text>
</comment>
<feature type="signal peptide" evidence="3">
    <location>
        <begin position="1"/>
        <end position="18"/>
    </location>
</feature>
<protein>
    <submittedName>
        <fullName evidence="4">Lactonase family protein</fullName>
    </submittedName>
</protein>
<keyword evidence="3" id="KW-0732">Signal</keyword>
<organism evidence="4 5">
    <name type="scientific">Mucilaginibacter humi</name>
    <dbReference type="NCBI Taxonomy" id="2732510"/>
    <lineage>
        <taxon>Bacteria</taxon>
        <taxon>Pseudomonadati</taxon>
        <taxon>Bacteroidota</taxon>
        <taxon>Sphingobacteriia</taxon>
        <taxon>Sphingobacteriales</taxon>
        <taxon>Sphingobacteriaceae</taxon>
        <taxon>Mucilaginibacter</taxon>
    </lineage>
</organism>
<dbReference type="InterPro" id="IPR019405">
    <property type="entry name" value="Lactonase_7-beta_prop"/>
</dbReference>
<dbReference type="Pfam" id="PF10282">
    <property type="entry name" value="Lactonase"/>
    <property type="match status" value="1"/>
</dbReference>
<keyword evidence="5" id="KW-1185">Reference proteome</keyword>
<dbReference type="Proteomes" id="UP000566071">
    <property type="component" value="Unassembled WGS sequence"/>
</dbReference>
<evidence type="ECO:0000256" key="1">
    <source>
        <dbReference type="ARBA" id="ARBA00005564"/>
    </source>
</evidence>
<dbReference type="InterPro" id="IPR050282">
    <property type="entry name" value="Cycloisomerase_2"/>
</dbReference>
<dbReference type="EMBL" id="JABFCR010000007">
    <property type="protein sequence ID" value="NNU33300.1"/>
    <property type="molecule type" value="Genomic_DNA"/>
</dbReference>
<dbReference type="PANTHER" id="PTHR30344">
    <property type="entry name" value="6-PHOSPHOGLUCONOLACTONASE-RELATED"/>
    <property type="match status" value="1"/>
</dbReference>
<dbReference type="InterPro" id="IPR015943">
    <property type="entry name" value="WD40/YVTN_repeat-like_dom_sf"/>
</dbReference>
<keyword evidence="2" id="KW-0313">Glucose metabolism</keyword>
<keyword evidence="2" id="KW-0119">Carbohydrate metabolism</keyword>
<feature type="chain" id="PRO_5045264311" evidence="3">
    <location>
        <begin position="19"/>
        <end position="300"/>
    </location>
</feature>
<dbReference type="PANTHER" id="PTHR30344:SF1">
    <property type="entry name" value="6-PHOSPHOGLUCONOLACTONASE"/>
    <property type="match status" value="1"/>
</dbReference>
<proteinExistence type="inferred from homology"/>
<dbReference type="SUPFAM" id="SSF51004">
    <property type="entry name" value="C-terminal (heme d1) domain of cytochrome cd1-nitrite reductase"/>
    <property type="match status" value="1"/>
</dbReference>